<protein>
    <submittedName>
        <fullName evidence="2">Uncharacterized protein</fullName>
    </submittedName>
</protein>
<dbReference type="VEuPathDB" id="VectorBase:AMIN002974"/>
<dbReference type="Proteomes" id="UP000075920">
    <property type="component" value="Unassembled WGS sequence"/>
</dbReference>
<dbReference type="AlphaFoldDB" id="A0A182VY25"/>
<sequence>MGSSQTQQCRIMDVKLEFINPIIKTMGNSQMQQSRKINQKLKFINRNPTIQTRDNRQMQESRKINIKSIFINRNLTNKTMDSRRMLECRIMGLIIYQTQHSDPNERQQVYAAMPSYGPHVKTSRVGDQQGTRRFVQTGVQNSVWPFFYEPRSMGMGVYRSDQAIHQMGSINAYYPINKPIANCYCPYPLRAKNKLCYHGITCFPTTSTTELTTTESTTSETTSLTTTTRKIDTTTSRKTTKTSVKTEKTTTGPTVKTSTAPTFQSIATTESR</sequence>
<keyword evidence="3" id="KW-1185">Reference proteome</keyword>
<proteinExistence type="predicted"/>
<evidence type="ECO:0000313" key="2">
    <source>
        <dbReference type="EnsemblMetazoa" id="AMIN002974-PA"/>
    </source>
</evidence>
<name>A0A182VY25_9DIPT</name>
<evidence type="ECO:0000256" key="1">
    <source>
        <dbReference type="SAM" id="MobiDB-lite"/>
    </source>
</evidence>
<reference evidence="2" key="2">
    <citation type="submission" date="2020-05" db="UniProtKB">
        <authorList>
            <consortium name="EnsemblMetazoa"/>
        </authorList>
    </citation>
    <scope>IDENTIFICATION</scope>
    <source>
        <strain evidence="2">MINIMUS1</strain>
    </source>
</reference>
<feature type="compositionally biased region" description="Polar residues" evidence="1">
    <location>
        <begin position="263"/>
        <end position="272"/>
    </location>
</feature>
<reference evidence="3" key="1">
    <citation type="submission" date="2013-03" db="EMBL/GenBank/DDBJ databases">
        <title>The Genome Sequence of Anopheles minimus MINIMUS1.</title>
        <authorList>
            <consortium name="The Broad Institute Genomics Platform"/>
            <person name="Neafsey D.E."/>
            <person name="Walton C."/>
            <person name="Walker B."/>
            <person name="Young S.K."/>
            <person name="Zeng Q."/>
            <person name="Gargeya S."/>
            <person name="Fitzgerald M."/>
            <person name="Haas B."/>
            <person name="Abouelleil A."/>
            <person name="Allen A.W."/>
            <person name="Alvarado L."/>
            <person name="Arachchi H.M."/>
            <person name="Berlin A.M."/>
            <person name="Chapman S.B."/>
            <person name="Gainer-Dewar J."/>
            <person name="Goldberg J."/>
            <person name="Griggs A."/>
            <person name="Gujja S."/>
            <person name="Hansen M."/>
            <person name="Howarth C."/>
            <person name="Imamovic A."/>
            <person name="Ireland A."/>
            <person name="Larimer J."/>
            <person name="McCowan C."/>
            <person name="Murphy C."/>
            <person name="Pearson M."/>
            <person name="Poon T.W."/>
            <person name="Priest M."/>
            <person name="Roberts A."/>
            <person name="Saif S."/>
            <person name="Shea T."/>
            <person name="Sisk P."/>
            <person name="Sykes S."/>
            <person name="Wortman J."/>
            <person name="Nusbaum C."/>
            <person name="Birren B."/>
        </authorList>
    </citation>
    <scope>NUCLEOTIDE SEQUENCE [LARGE SCALE GENOMIC DNA]</scope>
    <source>
        <strain evidence="3">MINIMUS1</strain>
    </source>
</reference>
<feature type="compositionally biased region" description="Low complexity" evidence="1">
    <location>
        <begin position="210"/>
        <end position="262"/>
    </location>
</feature>
<feature type="region of interest" description="Disordered" evidence="1">
    <location>
        <begin position="210"/>
        <end position="272"/>
    </location>
</feature>
<accession>A0A182VY25</accession>
<evidence type="ECO:0000313" key="3">
    <source>
        <dbReference type="Proteomes" id="UP000075920"/>
    </source>
</evidence>
<dbReference type="EnsemblMetazoa" id="AMIN002974-RA">
    <property type="protein sequence ID" value="AMIN002974-PA"/>
    <property type="gene ID" value="AMIN002974"/>
</dbReference>
<organism evidence="2 3">
    <name type="scientific">Anopheles minimus</name>
    <dbReference type="NCBI Taxonomy" id="112268"/>
    <lineage>
        <taxon>Eukaryota</taxon>
        <taxon>Metazoa</taxon>
        <taxon>Ecdysozoa</taxon>
        <taxon>Arthropoda</taxon>
        <taxon>Hexapoda</taxon>
        <taxon>Insecta</taxon>
        <taxon>Pterygota</taxon>
        <taxon>Neoptera</taxon>
        <taxon>Endopterygota</taxon>
        <taxon>Diptera</taxon>
        <taxon>Nematocera</taxon>
        <taxon>Culicoidea</taxon>
        <taxon>Culicidae</taxon>
        <taxon>Anophelinae</taxon>
        <taxon>Anopheles</taxon>
    </lineage>
</organism>